<keyword evidence="2" id="KW-1185">Reference proteome</keyword>
<dbReference type="OrthoDB" id="2446972at2759"/>
<reference evidence="1" key="1">
    <citation type="journal article" date="2020" name="Fungal Divers.">
        <title>Resolving the Mortierellaceae phylogeny through synthesis of multi-gene phylogenetics and phylogenomics.</title>
        <authorList>
            <person name="Vandepol N."/>
            <person name="Liber J."/>
            <person name="Desiro A."/>
            <person name="Na H."/>
            <person name="Kennedy M."/>
            <person name="Barry K."/>
            <person name="Grigoriev I.V."/>
            <person name="Miller A.N."/>
            <person name="O'Donnell K."/>
            <person name="Stajich J.E."/>
            <person name="Bonito G."/>
        </authorList>
    </citation>
    <scope>NUCLEOTIDE SEQUENCE</scope>
    <source>
        <strain evidence="1">NVP60</strain>
    </source>
</reference>
<comment type="caution">
    <text evidence="1">The sequence shown here is derived from an EMBL/GenBank/DDBJ whole genome shotgun (WGS) entry which is preliminary data.</text>
</comment>
<protein>
    <submittedName>
        <fullName evidence="1">Uncharacterized protein</fullName>
    </submittedName>
</protein>
<dbReference type="EMBL" id="JAAAIN010000062">
    <property type="protein sequence ID" value="KAG0321460.1"/>
    <property type="molecule type" value="Genomic_DNA"/>
</dbReference>
<proteinExistence type="predicted"/>
<accession>A0A9P6RLV4</accession>
<evidence type="ECO:0000313" key="2">
    <source>
        <dbReference type="Proteomes" id="UP000823405"/>
    </source>
</evidence>
<dbReference type="Proteomes" id="UP000823405">
    <property type="component" value="Unassembled WGS sequence"/>
</dbReference>
<dbReference type="AlphaFoldDB" id="A0A9P6RLV4"/>
<evidence type="ECO:0000313" key="1">
    <source>
        <dbReference type="EMBL" id="KAG0321460.1"/>
    </source>
</evidence>
<gene>
    <name evidence="1" type="ORF">BGZ97_011223</name>
</gene>
<organism evidence="1 2">
    <name type="scientific">Linnemannia gamsii</name>
    <dbReference type="NCBI Taxonomy" id="64522"/>
    <lineage>
        <taxon>Eukaryota</taxon>
        <taxon>Fungi</taxon>
        <taxon>Fungi incertae sedis</taxon>
        <taxon>Mucoromycota</taxon>
        <taxon>Mortierellomycotina</taxon>
        <taxon>Mortierellomycetes</taxon>
        <taxon>Mortierellales</taxon>
        <taxon>Mortierellaceae</taxon>
        <taxon>Linnemannia</taxon>
    </lineage>
</organism>
<sequence>MGRMPVPPIQGLYIFQRSHWVLPEAMAFLQEMFLERLPELRHLELGHGVEEPMLNVLNKYLPRLESFVLSEKRCLEPVAIEMLQRRQEEEGWAPHGVLKRLVVKDMVSGDQVREWVKTFPGLREFVVGGVPTDEYFGEPEEEENDDYEGVQGLDYDFPHLSVGADDDDTDNDINTTAFNPSRKRVLEWPSVESIAIVEHNPDSDDFVTTNRRRGRSSPPISPFADTVGGLLEARIRFPNVTRIDGVITLPSADMSRRLLWALPAVLRVECSSLACGGGGGSFAGTNADLAIDDGDDAGFRDHPIQELVFCNSTGSISSAPGNLEEMF</sequence>
<name>A0A9P6RLV4_9FUNG</name>